<dbReference type="AlphaFoldDB" id="A0AA38NXD7"/>
<accession>A0AA38NXD7</accession>
<reference evidence="2" key="1">
    <citation type="submission" date="2022-08" db="EMBL/GenBank/DDBJ databases">
        <authorList>
            <consortium name="DOE Joint Genome Institute"/>
            <person name="Min B."/>
            <person name="Riley R."/>
            <person name="Sierra-Patev S."/>
            <person name="Naranjo-Ortiz M."/>
            <person name="Looney B."/>
            <person name="Konkel Z."/>
            <person name="Slot J.C."/>
            <person name="Sakamoto Y."/>
            <person name="Steenwyk J.L."/>
            <person name="Rokas A."/>
            <person name="Carro J."/>
            <person name="Camarero S."/>
            <person name="Ferreira P."/>
            <person name="Molpeceres G."/>
            <person name="Ruiz-Duenas F.J."/>
            <person name="Serrano A."/>
            <person name="Henrissat B."/>
            <person name="Drula E."/>
            <person name="Hughes K.W."/>
            <person name="Mata J.L."/>
            <person name="Ishikawa N.K."/>
            <person name="Vargas-Isla R."/>
            <person name="Ushijima S."/>
            <person name="Smith C.A."/>
            <person name="Ahrendt S."/>
            <person name="Andreopoulos W."/>
            <person name="He G."/>
            <person name="Labutti K."/>
            <person name="Lipzen A."/>
            <person name="Ng V."/>
            <person name="Sandor L."/>
            <person name="Barry K."/>
            <person name="Martinez A.T."/>
            <person name="Xiao Y."/>
            <person name="Gibbons J.G."/>
            <person name="Terashima K."/>
            <person name="Hibbett D.S."/>
            <person name="Grigoriev I.V."/>
        </authorList>
    </citation>
    <scope>NUCLEOTIDE SEQUENCE</scope>
    <source>
        <strain evidence="2">TFB9207</strain>
    </source>
</reference>
<name>A0AA38NXD7_9AGAR</name>
<gene>
    <name evidence="2" type="ORF">F5878DRAFT_516919</name>
</gene>
<organism evidence="2 3">
    <name type="scientific">Lentinula raphanica</name>
    <dbReference type="NCBI Taxonomy" id="153919"/>
    <lineage>
        <taxon>Eukaryota</taxon>
        <taxon>Fungi</taxon>
        <taxon>Dikarya</taxon>
        <taxon>Basidiomycota</taxon>
        <taxon>Agaricomycotina</taxon>
        <taxon>Agaricomycetes</taxon>
        <taxon>Agaricomycetidae</taxon>
        <taxon>Agaricales</taxon>
        <taxon>Marasmiineae</taxon>
        <taxon>Omphalotaceae</taxon>
        <taxon>Lentinula</taxon>
    </lineage>
</organism>
<keyword evidence="3" id="KW-1185">Reference proteome</keyword>
<feature type="domain" description="Protein kinase" evidence="1">
    <location>
        <begin position="1"/>
        <end position="113"/>
    </location>
</feature>
<feature type="non-terminal residue" evidence="2">
    <location>
        <position position="1"/>
    </location>
</feature>
<proteinExistence type="predicted"/>
<dbReference type="PROSITE" id="PS50011">
    <property type="entry name" value="PROTEIN_KINASE_DOM"/>
    <property type="match status" value="1"/>
</dbReference>
<dbReference type="Gene3D" id="1.10.510.10">
    <property type="entry name" value="Transferase(Phosphotransferase) domain 1"/>
    <property type="match status" value="1"/>
</dbReference>
<sequence>VLDTQSINPTHTATVQGSLRWLAPEFISPTPNPRATQGRLTSRDMYAFGCTVFEILTESPPFAHYTLDISVAIDVLKGVRPSLPLDIIPNKFLSDSIRRLLALCWSERISERP</sequence>
<dbReference type="EMBL" id="MU806981">
    <property type="protein sequence ID" value="KAJ3832372.1"/>
    <property type="molecule type" value="Genomic_DNA"/>
</dbReference>
<dbReference type="GO" id="GO:0004674">
    <property type="term" value="F:protein serine/threonine kinase activity"/>
    <property type="evidence" value="ECO:0007669"/>
    <property type="project" value="TreeGrafter"/>
</dbReference>
<evidence type="ECO:0000259" key="1">
    <source>
        <dbReference type="PROSITE" id="PS50011"/>
    </source>
</evidence>
<dbReference type="InterPro" id="IPR000719">
    <property type="entry name" value="Prot_kinase_dom"/>
</dbReference>
<comment type="caution">
    <text evidence="2">The sequence shown here is derived from an EMBL/GenBank/DDBJ whole genome shotgun (WGS) entry which is preliminary data.</text>
</comment>
<dbReference type="InterPro" id="IPR051681">
    <property type="entry name" value="Ser/Thr_Kinases-Pseudokinases"/>
</dbReference>
<dbReference type="SUPFAM" id="SSF56112">
    <property type="entry name" value="Protein kinase-like (PK-like)"/>
    <property type="match status" value="1"/>
</dbReference>
<feature type="non-terminal residue" evidence="2">
    <location>
        <position position="113"/>
    </location>
</feature>
<dbReference type="Proteomes" id="UP001163846">
    <property type="component" value="Unassembled WGS sequence"/>
</dbReference>
<dbReference type="GO" id="GO:0005524">
    <property type="term" value="F:ATP binding"/>
    <property type="evidence" value="ECO:0007669"/>
    <property type="project" value="InterPro"/>
</dbReference>
<protein>
    <recommendedName>
        <fullName evidence="1">Protein kinase domain-containing protein</fullName>
    </recommendedName>
</protein>
<dbReference type="InterPro" id="IPR011009">
    <property type="entry name" value="Kinase-like_dom_sf"/>
</dbReference>
<dbReference type="PANTHER" id="PTHR44329">
    <property type="entry name" value="SERINE/THREONINE-PROTEIN KINASE TNNI3K-RELATED"/>
    <property type="match status" value="1"/>
</dbReference>
<evidence type="ECO:0000313" key="3">
    <source>
        <dbReference type="Proteomes" id="UP001163846"/>
    </source>
</evidence>
<dbReference type="Pfam" id="PF00069">
    <property type="entry name" value="Pkinase"/>
    <property type="match status" value="1"/>
</dbReference>
<evidence type="ECO:0000313" key="2">
    <source>
        <dbReference type="EMBL" id="KAJ3832372.1"/>
    </source>
</evidence>